<dbReference type="SMART" id="SM00822">
    <property type="entry name" value="PKS_KR"/>
    <property type="match status" value="1"/>
</dbReference>
<dbReference type="InterPro" id="IPR002347">
    <property type="entry name" value="SDR_fam"/>
</dbReference>
<dbReference type="PANTHER" id="PTHR43658:SF8">
    <property type="entry name" value="17-BETA-HYDROXYSTEROID DEHYDROGENASE 14-RELATED"/>
    <property type="match status" value="1"/>
</dbReference>
<dbReference type="InterPro" id="IPR020904">
    <property type="entry name" value="Sc_DH/Rdtase_CS"/>
</dbReference>
<dbReference type="EMBL" id="RKHL01000001">
    <property type="protein sequence ID" value="ROR80210.1"/>
    <property type="molecule type" value="Genomic_DNA"/>
</dbReference>
<dbReference type="PANTHER" id="PTHR43658">
    <property type="entry name" value="SHORT-CHAIN DEHYDROGENASE/REDUCTASE"/>
    <property type="match status" value="1"/>
</dbReference>
<dbReference type="PROSITE" id="PS00061">
    <property type="entry name" value="ADH_SHORT"/>
    <property type="match status" value="1"/>
</dbReference>
<protein>
    <submittedName>
        <fullName evidence="5">NAD(P)-dependent dehydrogenase (Short-subunit alcohol dehydrogenase family)</fullName>
    </submittedName>
</protein>
<dbReference type="Proteomes" id="UP000266915">
    <property type="component" value="Unassembled WGS sequence"/>
</dbReference>
<keyword evidence="6" id="KW-1185">Reference proteome</keyword>
<evidence type="ECO:0000259" key="4">
    <source>
        <dbReference type="SMART" id="SM00822"/>
    </source>
</evidence>
<sequence>MDVTGSSAIVTGGASGLGFATATRLAGAGARVVLVDLPGSPGAERAEELGGFATFVPADVTDGEQVQAAVEAAVSRGPLRVVLNCAGIAPPAKVLGRDGPADLGAFERVLRVNVLGTFNVIRLTADAMQHNDPDGDPVDGAGDRGVIINTASVAAFDGQIGQPAYAASKGAVHSMTLPIARELARFGIRVVTIAPGIMETPMLAGLPEAAQESLGHQVPYPARLGRPDEYAALALHIVENGYLNGETIRLDGAIRMAPK</sequence>
<comment type="caution">
    <text evidence="5">The sequence shown here is derived from an EMBL/GenBank/DDBJ whole genome shotgun (WGS) entry which is preliminary data.</text>
</comment>
<keyword evidence="2" id="KW-0560">Oxidoreductase</keyword>
<feature type="domain" description="Ketoreductase" evidence="4">
    <location>
        <begin position="6"/>
        <end position="200"/>
    </location>
</feature>
<dbReference type="Gene3D" id="3.40.50.720">
    <property type="entry name" value="NAD(P)-binding Rossmann-like Domain"/>
    <property type="match status" value="1"/>
</dbReference>
<dbReference type="CDD" id="cd05371">
    <property type="entry name" value="HSD10-like_SDR_c"/>
    <property type="match status" value="1"/>
</dbReference>
<gene>
    <name evidence="5" type="ORF">EDD42_0247</name>
</gene>
<comment type="similarity">
    <text evidence="1 3">Belongs to the short-chain dehydrogenases/reductases (SDR) family.</text>
</comment>
<dbReference type="InterPro" id="IPR036291">
    <property type="entry name" value="NAD(P)-bd_dom_sf"/>
</dbReference>
<dbReference type="Pfam" id="PF00106">
    <property type="entry name" value="adh_short"/>
    <property type="match status" value="1"/>
</dbReference>
<evidence type="ECO:0000313" key="6">
    <source>
        <dbReference type="Proteomes" id="UP000266915"/>
    </source>
</evidence>
<proteinExistence type="inferred from homology"/>
<reference evidence="5 6" key="1">
    <citation type="submission" date="2018-11" db="EMBL/GenBank/DDBJ databases">
        <title>Sequencing the genomes of 1000 actinobacteria strains.</title>
        <authorList>
            <person name="Klenk H.-P."/>
        </authorList>
    </citation>
    <scope>NUCLEOTIDE SEQUENCE [LARGE SCALE GENOMIC DNA]</scope>
    <source>
        <strain evidence="5 6">DSM 14012</strain>
    </source>
</reference>
<organism evidence="5 6">
    <name type="scientific">Plantibacter flavus</name>
    <dbReference type="NCBI Taxonomy" id="150123"/>
    <lineage>
        <taxon>Bacteria</taxon>
        <taxon>Bacillati</taxon>
        <taxon>Actinomycetota</taxon>
        <taxon>Actinomycetes</taxon>
        <taxon>Micrococcales</taxon>
        <taxon>Microbacteriaceae</taxon>
        <taxon>Plantibacter</taxon>
    </lineage>
</organism>
<dbReference type="PRINTS" id="PR00080">
    <property type="entry name" value="SDRFAMILY"/>
</dbReference>
<dbReference type="SUPFAM" id="SSF51735">
    <property type="entry name" value="NAD(P)-binding Rossmann-fold domains"/>
    <property type="match status" value="1"/>
</dbReference>
<dbReference type="FunFam" id="3.40.50.720:FF:000215">
    <property type="entry name" value="3-hydroxyacyl-CoA dehydrogenase type-2"/>
    <property type="match status" value="1"/>
</dbReference>
<evidence type="ECO:0000256" key="2">
    <source>
        <dbReference type="ARBA" id="ARBA00023002"/>
    </source>
</evidence>
<dbReference type="RefSeq" id="WP_085514289.1">
    <property type="nucleotide sequence ID" value="NZ_FXAP01000008.1"/>
</dbReference>
<dbReference type="AlphaFoldDB" id="A0A3N2BY74"/>
<name>A0A3N2BY74_9MICO</name>
<evidence type="ECO:0000256" key="1">
    <source>
        <dbReference type="ARBA" id="ARBA00006484"/>
    </source>
</evidence>
<dbReference type="InterPro" id="IPR057326">
    <property type="entry name" value="KR_dom"/>
</dbReference>
<accession>A0A3N2BY74</accession>
<evidence type="ECO:0000256" key="3">
    <source>
        <dbReference type="RuleBase" id="RU000363"/>
    </source>
</evidence>
<dbReference type="GO" id="GO:0016491">
    <property type="term" value="F:oxidoreductase activity"/>
    <property type="evidence" value="ECO:0007669"/>
    <property type="project" value="UniProtKB-KW"/>
</dbReference>
<dbReference type="PRINTS" id="PR00081">
    <property type="entry name" value="GDHRDH"/>
</dbReference>
<evidence type="ECO:0000313" key="5">
    <source>
        <dbReference type="EMBL" id="ROR80210.1"/>
    </source>
</evidence>